<evidence type="ECO:0000313" key="2">
    <source>
        <dbReference type="Proteomes" id="UP001499988"/>
    </source>
</evidence>
<dbReference type="InterPro" id="IPR027417">
    <property type="entry name" value="P-loop_NTPase"/>
</dbReference>
<dbReference type="PANTHER" id="PTHR36451">
    <property type="entry name" value="PAPS-DEPENDENT SULFOTRANSFERASE STF3"/>
    <property type="match status" value="1"/>
</dbReference>
<organism evidence="1 2">
    <name type="scientific">Ferrimonas pelagia</name>
    <dbReference type="NCBI Taxonomy" id="1177826"/>
    <lineage>
        <taxon>Bacteria</taxon>
        <taxon>Pseudomonadati</taxon>
        <taxon>Pseudomonadota</taxon>
        <taxon>Gammaproteobacteria</taxon>
        <taxon>Alteromonadales</taxon>
        <taxon>Ferrimonadaceae</taxon>
        <taxon>Ferrimonas</taxon>
    </lineage>
</organism>
<proteinExistence type="predicted"/>
<dbReference type="SUPFAM" id="SSF52540">
    <property type="entry name" value="P-loop containing nucleoside triphosphate hydrolases"/>
    <property type="match status" value="1"/>
</dbReference>
<evidence type="ECO:0000313" key="1">
    <source>
        <dbReference type="EMBL" id="GAA4883333.1"/>
    </source>
</evidence>
<dbReference type="PANTHER" id="PTHR36451:SF1">
    <property type="entry name" value="OMEGA-HYDROXY-BETA-DIHYDROMENAQUINONE-9 SULFOTRANSFERASE STF3"/>
    <property type="match status" value="1"/>
</dbReference>
<accession>A0ABP9ETQ8</accession>
<sequence>MEPVKSDGAKGSLRQASALFKVKTGALLAEELAPQGWLHWQPKSLPASSRPRLRLRRTELLDAEELLQLARQKTGLTELGAWRFLPSFRRLVRGLNEEAELNAAGRRRHHERLLEILCTRLRFEAYCQRYPEILQEPLAAPVVIVGLPGTGSTLLQRLIASDPRFYSAAWWETRFPVPFAAGDVGKRDDPRIEAARHEIATMLEAEPMLRHSHPFDARAADEDSCLLEQAFFSTNPEAAAHLPNYSRWLAGQDPTEGYRYLRALLQFLQWQKRQRGESAERWVLKSPCHLHNLAVLLKVFPGAKIVQTHRDPEESLPALIHLIKNLWQMNSDRVQPRVLARHWSLKMAAALTDCIQLRKCGAETQFHDVRHEQIEQDPLQVIIEIYASVGMPMTSEAWDLILATLAHEGGVAPLPDRAALPELGLTLAEIRQEFASYSGRFLA</sequence>
<dbReference type="EMBL" id="BAABJZ010000024">
    <property type="protein sequence ID" value="GAA4883333.1"/>
    <property type="molecule type" value="Genomic_DNA"/>
</dbReference>
<dbReference type="Pfam" id="PF13469">
    <property type="entry name" value="Sulfotransfer_3"/>
    <property type="match status" value="1"/>
</dbReference>
<comment type="caution">
    <text evidence="1">The sequence shown here is derived from an EMBL/GenBank/DDBJ whole genome shotgun (WGS) entry which is preliminary data.</text>
</comment>
<dbReference type="Proteomes" id="UP001499988">
    <property type="component" value="Unassembled WGS sequence"/>
</dbReference>
<dbReference type="Gene3D" id="3.40.50.300">
    <property type="entry name" value="P-loop containing nucleotide triphosphate hydrolases"/>
    <property type="match status" value="1"/>
</dbReference>
<keyword evidence="2" id="KW-1185">Reference proteome</keyword>
<reference evidence="2" key="1">
    <citation type="journal article" date="2019" name="Int. J. Syst. Evol. Microbiol.">
        <title>The Global Catalogue of Microorganisms (GCM) 10K type strain sequencing project: providing services to taxonomists for standard genome sequencing and annotation.</title>
        <authorList>
            <consortium name="The Broad Institute Genomics Platform"/>
            <consortium name="The Broad Institute Genome Sequencing Center for Infectious Disease"/>
            <person name="Wu L."/>
            <person name="Ma J."/>
        </authorList>
    </citation>
    <scope>NUCLEOTIDE SEQUENCE [LARGE SCALE GENOMIC DNA]</scope>
    <source>
        <strain evidence="2">JCM 18401</strain>
    </source>
</reference>
<dbReference type="InterPro" id="IPR052736">
    <property type="entry name" value="Stf3_sulfotransferase"/>
</dbReference>
<name>A0ABP9ETQ8_9GAMM</name>
<dbReference type="RefSeq" id="WP_345334926.1">
    <property type="nucleotide sequence ID" value="NZ_BAABJZ010000024.1"/>
</dbReference>
<protein>
    <submittedName>
        <fullName evidence="1">Sulfotransferase</fullName>
    </submittedName>
</protein>
<gene>
    <name evidence="1" type="ORF">GCM10023333_16960</name>
</gene>